<evidence type="ECO:0008006" key="3">
    <source>
        <dbReference type="Google" id="ProtNLM"/>
    </source>
</evidence>
<organism evidence="1 2">
    <name type="scientific">Archangium gephyra</name>
    <dbReference type="NCBI Taxonomy" id="48"/>
    <lineage>
        <taxon>Bacteria</taxon>
        <taxon>Pseudomonadati</taxon>
        <taxon>Myxococcota</taxon>
        <taxon>Myxococcia</taxon>
        <taxon>Myxococcales</taxon>
        <taxon>Cystobacterineae</taxon>
        <taxon>Archangiaceae</taxon>
        <taxon>Archangium</taxon>
    </lineage>
</organism>
<accession>A0A2W5U1S5</accession>
<dbReference type="InterPro" id="IPR011990">
    <property type="entry name" value="TPR-like_helical_dom_sf"/>
</dbReference>
<gene>
    <name evidence="1" type="ORF">DI536_00715</name>
</gene>
<protein>
    <recommendedName>
        <fullName evidence="3">Tetratricopeptide repeat protein</fullName>
    </recommendedName>
</protein>
<proteinExistence type="predicted"/>
<evidence type="ECO:0000313" key="2">
    <source>
        <dbReference type="Proteomes" id="UP000249061"/>
    </source>
</evidence>
<dbReference type="AlphaFoldDB" id="A0A2W5U1S5"/>
<dbReference type="EMBL" id="QFQP01000001">
    <property type="protein sequence ID" value="PZR18436.1"/>
    <property type="molecule type" value="Genomic_DNA"/>
</dbReference>
<dbReference type="Proteomes" id="UP000249061">
    <property type="component" value="Unassembled WGS sequence"/>
</dbReference>
<dbReference type="SUPFAM" id="SSF48452">
    <property type="entry name" value="TPR-like"/>
    <property type="match status" value="1"/>
</dbReference>
<dbReference type="Gene3D" id="1.25.40.10">
    <property type="entry name" value="Tetratricopeptide repeat domain"/>
    <property type="match status" value="1"/>
</dbReference>
<comment type="caution">
    <text evidence="1">The sequence shown here is derived from an EMBL/GenBank/DDBJ whole genome shotgun (WGS) entry which is preliminary data.</text>
</comment>
<name>A0A2W5U1S5_9BACT</name>
<evidence type="ECO:0000313" key="1">
    <source>
        <dbReference type="EMBL" id="PZR18436.1"/>
    </source>
</evidence>
<sequence>MGFLRWFKKEDAPVERFDGQRVFRLRADEALVLEAAAPEGVLAALCPRCGEAMEEALLVSRLPDERVEVAVPSRAVDGWACFECRAVSGPRFLTPKRSVEWGQQGADHVRARNFGAAEWWFTRLASSWPDYPAAWMDLATAFRAWSDASTSEVEKRALTSRRRAAVRRAAKELERDRSRTPPHIGASIFFQYAQSAAEAGEWSETRRIAALLMQLDGPPDFIARREELTKWLATEPDVSGPAMAIVAPHMPLADRRGALVGDAQRASVAGAAATLEAHYERHPNWKTLWMAAKGWQALGEWERSLAAWRKAERLHGDMLDVVSESSLACLLAGLHEEARDINRRATARMPTESSVWSNLAMCEVLCGDVTRASAAVAHALKLEDHPRTRALATAIERWAKAGTLPRTFEELNAMA</sequence>
<reference evidence="1 2" key="1">
    <citation type="submission" date="2017-08" db="EMBL/GenBank/DDBJ databases">
        <title>Infants hospitalized years apart are colonized by the same room-sourced microbial strains.</title>
        <authorList>
            <person name="Brooks B."/>
            <person name="Olm M.R."/>
            <person name="Firek B.A."/>
            <person name="Baker R."/>
            <person name="Thomas B.C."/>
            <person name="Morowitz M.J."/>
            <person name="Banfield J.F."/>
        </authorList>
    </citation>
    <scope>NUCLEOTIDE SEQUENCE [LARGE SCALE GENOMIC DNA]</scope>
    <source>
        <strain evidence="1">S2_003_000_R2_14</strain>
    </source>
</reference>